<feature type="compositionally biased region" description="Low complexity" evidence="3">
    <location>
        <begin position="1938"/>
        <end position="1948"/>
    </location>
</feature>
<dbReference type="GO" id="GO:0005891">
    <property type="term" value="C:voltage-gated calcium channel complex"/>
    <property type="evidence" value="ECO:0007669"/>
    <property type="project" value="TreeGrafter"/>
</dbReference>
<organism evidence="7">
    <name type="scientific">Hymenolepis diminuta</name>
    <name type="common">Rat tapeworm</name>
    <dbReference type="NCBI Taxonomy" id="6216"/>
    <lineage>
        <taxon>Eukaryota</taxon>
        <taxon>Metazoa</taxon>
        <taxon>Spiralia</taxon>
        <taxon>Lophotrochozoa</taxon>
        <taxon>Platyhelminthes</taxon>
        <taxon>Cestoda</taxon>
        <taxon>Eucestoda</taxon>
        <taxon>Cyclophyllidea</taxon>
        <taxon>Hymenolepididae</taxon>
        <taxon>Hymenolepis</taxon>
    </lineage>
</organism>
<dbReference type="GO" id="GO:0005245">
    <property type="term" value="F:voltage-gated calcium channel activity"/>
    <property type="evidence" value="ECO:0007669"/>
    <property type="project" value="TreeGrafter"/>
</dbReference>
<keyword evidence="4" id="KW-0812">Transmembrane</keyword>
<dbReference type="InterPro" id="IPR051173">
    <property type="entry name" value="Ca_channel_alpha-2/delta"/>
</dbReference>
<feature type="region of interest" description="Disordered" evidence="3">
    <location>
        <begin position="1186"/>
        <end position="1226"/>
    </location>
</feature>
<feature type="region of interest" description="Disordered" evidence="3">
    <location>
        <begin position="2126"/>
        <end position="2159"/>
    </location>
</feature>
<dbReference type="PANTHER" id="PTHR10166">
    <property type="entry name" value="VOLTAGE-DEPENDENT CALCIUM CHANNEL SUBUNIT ALPHA-2/DELTA-RELATED"/>
    <property type="match status" value="1"/>
</dbReference>
<dbReference type="CDD" id="cd00117">
    <property type="entry name" value="TFP"/>
    <property type="match status" value="1"/>
</dbReference>
<evidence type="ECO:0000313" key="7">
    <source>
        <dbReference type="WBParaSite" id="HDID_0000829901-mRNA-1"/>
    </source>
</evidence>
<name>A0A158QF39_HYMDI</name>
<sequence length="2159" mass="234460">MHAWLCMFEFNMIPYLQPLINQGFSILCYQCDSNEDDTCPAGRRFEPRLNALVDCGSFQARVPGTFCVKIYQESTGWFGWIKVTRRCAARTDYGVAKGCRYWFDDQGVYHESRNGSEVLSFAPLLANEFSKFARDELGTMTLQAAFDRLEYELKSENSAQWDLDSLVDQLSLRLRHYGHLVSNPQALVIQLHREHKKSPVSPRFDCCNLSERDLRYEALYGARVSRRKCCDLIPYNLPVAAFNPGHNLTQRFRRQLEYWPNVKWLYFITAEGLHTEFPAHNFRAATVASSLVESIALATAATAAATNVNSGSGPLAVSSGQQASPWQSPAVEGSQRRRRHLPPSLLTALYDCRSVHQLRHRDVFVRSVVSQPIWLVMVLDQSEVSKTRMLLGQRVARLLLASLSEKDRVALVLASDTTRITIVSGAPGVQLLPATHETKLFLGEHIYGLRSSGVTKTNHTRALLEAFRILHDAVDVQNQELPNSSVLGPSTDNLMIAYISRGSLDDLHEQNATLRQVTEQQARLGNRVVINTYMPVEEKSATVLFEKTFMNDLATRWNVHSDPAKYPPSDVRSGHFYAINRTADLAETVGRFYEVWLKRRGNETMASSLGNLTNDEETSSSSTNPTSGTQPQPPPPSKLYFSLPHEDLEGKGLVMSISQAFYDRDAFLGVMGVDLHVADIFDQVVHYGGSPASNFVFLVDATSGLSVYHPGGLRDLLITPASGPQARRTSSTGSASTDSSFHSTSNFQDPLLHVDVRYLERTPGFESYVLSRIMRGESKGTADWLIEIDPETFASIETTGVWSENVGTLISSTKEVPGKNIIKVTYRWRRIIDPDTQFAMVLRSTESLHSPPARQLVEISKLDLFKRDQACLYLRQLATFSSTTIYLPPRTFMRPFEHLTSASTALGSGGSGSVIGGADDVVVGRGESAEEVRHLVAYLTDQTALISNPGLRVSPSSSPSSSSSSASNGGTSSPTVPSSVSAPDARTAVAVVERIGKFWRQRGAAATGASALGRFIIRRYVSTDTGVVLMYPGTLMPQSFDATTRPWYTRSVENAGRIVFTEPYLDHGGAGHIVSIAYAIFEGNQSGLHNPRTDRVQAVMAMDVPYRLFNHLLATWLPIYCTPEPPKPSKANKTASFKTTSPISKTISSKHPSFNGSQKEVSRVLELLRDYGFRVEANTISNSEEKDFVEKDDKKAVAETDQNSAKLESNSGENNEDDEEEEEDRGSVKCLLMNDRGYLIAHPGFADPVQGSRAMESYHISHREPLVAADLLNHNRFVRKVACVSHSQRTLERYYLYNTSYDGVVTNSAPGDHCTRYQFNVVPGTNLFVGLVHEAPQKQRQRQRIRRSGDSGGCSPRSAFCACSTKDRRCLNCGRLEPLECECPCQCPLGVVPTVGPPSNSTNTSSGSPIEIHPACLSLSHEAVALSIPKAAAAASWKALASLPDAPPLCQQSNILSKRVPVASLSEWLSALLPQAPSTSATSAQSSPARSSGPLVPALGPTDCTAIRSPQRKTECAASIGCEYCLVGSDGKPLPNEGFCAPMGVCFGGVIGGLSPYTSPSSFPTSTKSKSSDASGINSSPSPLGFFDEKWPPLIPPPFPPHMMMPQPSPGNHLPASGSFFNFQNGAAGYSQSAAAAAHFYHYYYYYHYHNQQQQLGGQYRGDEDLYASPYILARHYVGNGERNDLIVGGGDSGVGSGLVAAWTNSNPVGPVAGAVLAVFIVLLLGVYCLRHQAANRARQNAAMAALAIGSSGECAMTGLLSGDRSTDGDPSNQTRCGKNHSGDKVCCCERPLESGTDKDEPPPTAGAVALLVKATSASSTTGSGADEPNISACDSGSERNVVSPLRPTISAVFGPSSVATASPGSSGTAAAIIIEGVGVFVKSNAFSNEQLAQVPEEKAEMPLAEFVTDPTAVSPYRVTENSTVATVRPPGTDDQITTVSSSAATTTDHGYVSNDRPSSSCAESSSLTDSFVPGPSVTSEEKPTYEGEATLTLTNDCETNAVPATNRGGPWIGTLILGPGMDDVMCAEELENQLMLLSAKRGQQLQSQMHHSQRNRFLPSWRKAYQHYRQLHHQDLLQSQHNFHGNQQLGSHDPLLCPSPSFSTHQTSTQGRSLGMLARFPVLVQPPPPQACLRQTAQQTQSSQQQSSASAPTGDNIV</sequence>
<feature type="region of interest" description="Disordered" evidence="3">
    <location>
        <begin position="1761"/>
        <end position="1782"/>
    </location>
</feature>
<dbReference type="Pfam" id="PF17064">
    <property type="entry name" value="QVR"/>
    <property type="match status" value="1"/>
</dbReference>
<evidence type="ECO:0000256" key="3">
    <source>
        <dbReference type="SAM" id="MobiDB-lite"/>
    </source>
</evidence>
<evidence type="ECO:0000313" key="5">
    <source>
        <dbReference type="EMBL" id="VDL60615.1"/>
    </source>
</evidence>
<feature type="region of interest" description="Disordered" evidence="3">
    <location>
        <begin position="314"/>
        <end position="338"/>
    </location>
</feature>
<feature type="region of interest" description="Disordered" evidence="3">
    <location>
        <begin position="1819"/>
        <end position="1842"/>
    </location>
</feature>
<feature type="region of interest" description="Disordered" evidence="3">
    <location>
        <begin position="719"/>
        <end position="742"/>
    </location>
</feature>
<dbReference type="EMBL" id="UYSG01011059">
    <property type="protein sequence ID" value="VDL60615.1"/>
    <property type="molecule type" value="Genomic_DNA"/>
</dbReference>
<feature type="region of interest" description="Disordered" evidence="3">
    <location>
        <begin position="2085"/>
        <end position="2111"/>
    </location>
</feature>
<dbReference type="Proteomes" id="UP000274504">
    <property type="component" value="Unassembled WGS sequence"/>
</dbReference>
<dbReference type="GO" id="GO:0030431">
    <property type="term" value="P:sleep"/>
    <property type="evidence" value="ECO:0007669"/>
    <property type="project" value="InterPro"/>
</dbReference>
<accession>A0A158QF39</accession>
<feature type="compositionally biased region" description="Basic and acidic residues" evidence="3">
    <location>
        <begin position="1186"/>
        <end position="1198"/>
    </location>
</feature>
<dbReference type="CDD" id="cd12913">
    <property type="entry name" value="PDC1_MCP_like"/>
    <property type="match status" value="1"/>
</dbReference>
<feature type="compositionally biased region" description="Low complexity" evidence="3">
    <location>
        <begin position="619"/>
        <end position="630"/>
    </location>
</feature>
<feature type="region of interest" description="Disordered" evidence="3">
    <location>
        <begin position="1926"/>
        <end position="1985"/>
    </location>
</feature>
<feature type="compositionally biased region" description="Low complexity" evidence="3">
    <location>
        <begin position="1136"/>
        <end position="1153"/>
    </location>
</feature>
<feature type="compositionally biased region" description="Low complexity" evidence="3">
    <location>
        <begin position="729"/>
        <end position="742"/>
    </location>
</feature>
<feature type="compositionally biased region" description="Polar residues" evidence="3">
    <location>
        <begin position="1956"/>
        <end position="1970"/>
    </location>
</feature>
<feature type="transmembrane region" description="Helical" evidence="4">
    <location>
        <begin position="1709"/>
        <end position="1730"/>
    </location>
</feature>
<protein>
    <submittedName>
        <fullName evidence="7">VWFA domain-containing protein</fullName>
    </submittedName>
</protein>
<feature type="compositionally biased region" description="Low complexity" evidence="3">
    <location>
        <begin position="2136"/>
        <end position="2152"/>
    </location>
</feature>
<feature type="compositionally biased region" description="Low complexity" evidence="3">
    <location>
        <begin position="954"/>
        <end position="981"/>
    </location>
</feature>
<reference evidence="5 6" key="2">
    <citation type="submission" date="2018-11" db="EMBL/GenBank/DDBJ databases">
        <authorList>
            <consortium name="Pathogen Informatics"/>
        </authorList>
    </citation>
    <scope>NUCLEOTIDE SEQUENCE [LARGE SCALE GENOMIC DNA]</scope>
</reference>
<dbReference type="OrthoDB" id="10009339at2759"/>
<feature type="region of interest" description="Disordered" evidence="3">
    <location>
        <begin position="607"/>
        <end position="639"/>
    </location>
</feature>
<feature type="compositionally biased region" description="Acidic residues" evidence="3">
    <location>
        <begin position="1214"/>
        <end position="1224"/>
    </location>
</feature>
<reference evidence="7" key="1">
    <citation type="submission" date="2016-04" db="UniProtKB">
        <authorList>
            <consortium name="WormBaseParasite"/>
        </authorList>
    </citation>
    <scope>IDENTIFICATION</scope>
</reference>
<feature type="compositionally biased region" description="Low complexity" evidence="3">
    <location>
        <begin position="1479"/>
        <end position="1494"/>
    </location>
</feature>
<dbReference type="PANTHER" id="PTHR10166:SF66">
    <property type="entry name" value="VWFA AND CACHE DOMAIN-CONTAINING PROTEIN CG16868"/>
    <property type="match status" value="1"/>
</dbReference>
<feature type="region of interest" description="Disordered" evidence="3">
    <location>
        <begin position="1479"/>
        <end position="1502"/>
    </location>
</feature>
<dbReference type="STRING" id="6216.A0A158QF39"/>
<gene>
    <name evidence="5" type="ORF">HDID_LOCUS8297</name>
</gene>
<keyword evidence="1" id="KW-0732">Signal</keyword>
<dbReference type="GO" id="GO:0032222">
    <property type="term" value="P:regulation of synaptic transmission, cholinergic"/>
    <property type="evidence" value="ECO:0007669"/>
    <property type="project" value="InterPro"/>
</dbReference>
<feature type="region of interest" description="Disordered" evidence="3">
    <location>
        <begin position="949"/>
        <end position="983"/>
    </location>
</feature>
<keyword evidence="4" id="KW-0472">Membrane</keyword>
<evidence type="ECO:0000256" key="4">
    <source>
        <dbReference type="SAM" id="Phobius"/>
    </source>
</evidence>
<evidence type="ECO:0000256" key="2">
    <source>
        <dbReference type="ARBA" id="ARBA00023180"/>
    </source>
</evidence>
<feature type="compositionally biased region" description="Polar residues" evidence="3">
    <location>
        <begin position="314"/>
        <end position="327"/>
    </location>
</feature>
<dbReference type="WBParaSite" id="HDID_0000829901-mRNA-1">
    <property type="protein sequence ID" value="HDID_0000829901-mRNA-1"/>
    <property type="gene ID" value="HDID_0000829901"/>
</dbReference>
<proteinExistence type="predicted"/>
<evidence type="ECO:0000313" key="6">
    <source>
        <dbReference type="Proteomes" id="UP000274504"/>
    </source>
</evidence>
<feature type="region of interest" description="Disordered" evidence="3">
    <location>
        <begin position="1127"/>
        <end position="1156"/>
    </location>
</feature>
<dbReference type="SUPFAM" id="SSF103190">
    <property type="entry name" value="Sensory domain-like"/>
    <property type="match status" value="1"/>
</dbReference>
<dbReference type="InterPro" id="IPR031424">
    <property type="entry name" value="QVR-like"/>
</dbReference>
<dbReference type="Gene3D" id="3.30.450.20">
    <property type="entry name" value="PAS domain"/>
    <property type="match status" value="1"/>
</dbReference>
<evidence type="ECO:0000256" key="1">
    <source>
        <dbReference type="ARBA" id="ARBA00022729"/>
    </source>
</evidence>
<dbReference type="InterPro" id="IPR029151">
    <property type="entry name" value="Sensor-like_sf"/>
</dbReference>
<feature type="compositionally biased region" description="Polar residues" evidence="3">
    <location>
        <begin position="2101"/>
        <end position="2111"/>
    </location>
</feature>
<keyword evidence="2" id="KW-0325">Glycoprotein</keyword>
<keyword evidence="4" id="KW-1133">Transmembrane helix</keyword>